<evidence type="ECO:0000313" key="3">
    <source>
        <dbReference type="Proteomes" id="UP000032748"/>
    </source>
</evidence>
<dbReference type="EMBL" id="CP011110">
    <property type="protein sequence ID" value="AKA26541.1"/>
    <property type="molecule type" value="Genomic_DNA"/>
</dbReference>
<evidence type="ECO:0000313" key="2">
    <source>
        <dbReference type="EMBL" id="AKA26541.1"/>
    </source>
</evidence>
<proteinExistence type="predicted"/>
<evidence type="ECO:0000256" key="1">
    <source>
        <dbReference type="SAM" id="MobiDB-lite"/>
    </source>
</evidence>
<protein>
    <submittedName>
        <fullName evidence="2">Uncharacterized protein</fullName>
    </submittedName>
</protein>
<dbReference type="Proteomes" id="UP000032748">
    <property type="component" value="Chromosome"/>
</dbReference>
<reference evidence="2 3" key="1">
    <citation type="journal article" date="2015" name="Mol. Plant Microbe Interact.">
        <title>Comparative Genomic Analysis of Pseudomonas chlororaphis PCL1606 Reveals New Insight into Antifungal Compounds Involved in Biocontrol.</title>
        <authorList>
            <person name="Calderon C.E."/>
            <person name="Ramos C."/>
            <person name="de Vicente A."/>
            <person name="Cazorla F.M."/>
        </authorList>
    </citation>
    <scope>NUCLEOTIDE SEQUENCE [LARGE SCALE GENOMIC DNA]</scope>
    <source>
        <strain evidence="2 3">PCL1606</strain>
    </source>
</reference>
<organism evidence="2 3">
    <name type="scientific">Pseudomonas chlororaphis</name>
    <dbReference type="NCBI Taxonomy" id="587753"/>
    <lineage>
        <taxon>Bacteria</taxon>
        <taxon>Pseudomonadati</taxon>
        <taxon>Pseudomonadota</taxon>
        <taxon>Gammaproteobacteria</taxon>
        <taxon>Pseudomonadales</taxon>
        <taxon>Pseudomonadaceae</taxon>
        <taxon>Pseudomonas</taxon>
    </lineage>
</organism>
<name>A0A0D5Y5F5_9PSED</name>
<feature type="region of interest" description="Disordered" evidence="1">
    <location>
        <begin position="1"/>
        <end position="29"/>
    </location>
</feature>
<sequence>MRRPCRRHRWQASSYSQHPTGRSRLAGEEARQPCIAHAGAIAGKPAPT</sequence>
<feature type="compositionally biased region" description="Polar residues" evidence="1">
    <location>
        <begin position="11"/>
        <end position="20"/>
    </location>
</feature>
<dbReference type="KEGG" id="pcz:PCL1606_50940"/>
<dbReference type="PATRIC" id="fig|587753.10.peg.5085"/>
<accession>A0A0D5Y5F5</accession>
<gene>
    <name evidence="2" type="ORF">PCL1606_50940</name>
</gene>
<dbReference type="AlphaFoldDB" id="A0A0D5Y5F5"/>
<feature type="compositionally biased region" description="Basic residues" evidence="1">
    <location>
        <begin position="1"/>
        <end position="10"/>
    </location>
</feature>